<sequence>MTTTKHFLRWRPENVAKILGDNGIRDRNQLAKAIPVGRATIYSAFGPDWSGVATHSVLAAVAGAFGVSIADLAEQVPA</sequence>
<dbReference type="GeneID" id="60323353"/>
<keyword evidence="2" id="KW-1185">Reference proteome</keyword>
<dbReference type="RefSeq" id="YP_009951910.1">
    <property type="nucleotide sequence ID" value="NC_051606.1"/>
</dbReference>
<dbReference type="EMBL" id="MF140398">
    <property type="protein sequence ID" value="ASR86326.1"/>
    <property type="molecule type" value="Genomic_DNA"/>
</dbReference>
<accession>A0A222ZNM9</accession>
<gene>
    <name evidence="1" type="primary">46</name>
    <name evidence="1" type="ORF">SEA_AMOHNITION_46</name>
</gene>
<evidence type="ECO:0000313" key="1">
    <source>
        <dbReference type="EMBL" id="ASR86326.1"/>
    </source>
</evidence>
<name>A0A222ZNM9_9CAUD</name>
<reference evidence="1 2" key="1">
    <citation type="submission" date="2017-05" db="EMBL/GenBank/DDBJ databases">
        <authorList>
            <person name="Paudel S."/>
            <person name="Amoh N.Y."/>
            <person name="Buchser W.J."/>
            <person name="Forsyth M.H."/>
            <person name="Saha M.S."/>
            <person name="Stoner T.H."/>
            <person name="Garlena R.A."/>
            <person name="Russell D.A."/>
            <person name="Pope W.H."/>
            <person name="Jacobs-Sera D."/>
            <person name="Hatfull G.F."/>
        </authorList>
    </citation>
    <scope>NUCLEOTIDE SEQUENCE [LARGE SCALE GENOMIC DNA]</scope>
</reference>
<protein>
    <submittedName>
        <fullName evidence="1">Cro protein</fullName>
    </submittedName>
</protein>
<organism evidence="1 2">
    <name type="scientific">Mycobacterium phage Amohnition</name>
    <dbReference type="NCBI Taxonomy" id="2015874"/>
    <lineage>
        <taxon>Viruses</taxon>
        <taxon>Duplodnaviria</taxon>
        <taxon>Heunggongvirae</taxon>
        <taxon>Uroviricota</taxon>
        <taxon>Caudoviricetes</taxon>
        <taxon>Weiservirinae</taxon>
        <taxon>Amginevirus</taxon>
        <taxon>Amginevirus amohnition</taxon>
    </lineage>
</organism>
<dbReference type="Proteomes" id="UP000224432">
    <property type="component" value="Segment"/>
</dbReference>
<dbReference type="KEGG" id="vg:60323353"/>
<proteinExistence type="predicted"/>
<evidence type="ECO:0000313" key="2">
    <source>
        <dbReference type="Proteomes" id="UP000224432"/>
    </source>
</evidence>